<evidence type="ECO:0000313" key="1">
    <source>
        <dbReference type="EMBL" id="KAJ8688105.1"/>
    </source>
</evidence>
<organism evidence="1 2">
    <name type="scientific">Eretmocerus hayati</name>
    <dbReference type="NCBI Taxonomy" id="131215"/>
    <lineage>
        <taxon>Eukaryota</taxon>
        <taxon>Metazoa</taxon>
        <taxon>Ecdysozoa</taxon>
        <taxon>Arthropoda</taxon>
        <taxon>Hexapoda</taxon>
        <taxon>Insecta</taxon>
        <taxon>Pterygota</taxon>
        <taxon>Neoptera</taxon>
        <taxon>Endopterygota</taxon>
        <taxon>Hymenoptera</taxon>
        <taxon>Apocrita</taxon>
        <taxon>Proctotrupomorpha</taxon>
        <taxon>Chalcidoidea</taxon>
        <taxon>Aphelinidae</taxon>
        <taxon>Aphelininae</taxon>
        <taxon>Eretmocerus</taxon>
    </lineage>
</organism>
<dbReference type="EMBL" id="CM056741">
    <property type="protein sequence ID" value="KAJ8688105.1"/>
    <property type="molecule type" value="Genomic_DNA"/>
</dbReference>
<sequence length="470" mass="52860">MSLYARSVEFMKNPILGPNKVEKYEEEQKLLLAVRSGNLELTRQLIQKGVDVNAQERNGKTCLYYATEKNDTTLARELLAAGAHANCNEKYSPLLNAIRLENTNLAKLLIKAQMSTVGIPINFKASFMAVELDQRDVLELLLHSGAEMISPHGETVLYHALENRPQNKSSSRAYLDILKMILNHNSGMIHIGFGGQLSPVKLLFENAQNQFDVLEFLLENTRFNIEEKDSYRRTALEEAITYNNANNVAILLCKGAKIDTTNDNGETPLIIAIAHNFSDCVEVLVDYGADLNPNLGYGITPFYVAVKDNRSECLEVLLASGAHLGNSSCILHELANSISPEIHQVLILTKKFPTYFFSNKYVLDILTLEYLTNIFPIYAKQIRDTFIRAKNRADLKNGAVRGLNLILGFDVRPTYTGENILKYLYIGDLQNLGEIVGMRKSRDSTTCLRARQELFIEDTLSNSKHKMINF</sequence>
<protein>
    <submittedName>
        <fullName evidence="1">Uncharacterized protein</fullName>
    </submittedName>
</protein>
<accession>A0ACC2PWX7</accession>
<dbReference type="Proteomes" id="UP001239111">
    <property type="component" value="Chromosome 1"/>
</dbReference>
<evidence type="ECO:0000313" key="2">
    <source>
        <dbReference type="Proteomes" id="UP001239111"/>
    </source>
</evidence>
<name>A0ACC2PWX7_9HYME</name>
<reference evidence="1" key="1">
    <citation type="submission" date="2023-04" db="EMBL/GenBank/DDBJ databases">
        <title>A chromosome-level genome assembly of the parasitoid wasp Eretmocerus hayati.</title>
        <authorList>
            <person name="Zhong Y."/>
            <person name="Liu S."/>
            <person name="Liu Y."/>
        </authorList>
    </citation>
    <scope>NUCLEOTIDE SEQUENCE</scope>
    <source>
        <strain evidence="1">ZJU_SS_LIU_2023</strain>
    </source>
</reference>
<keyword evidence="2" id="KW-1185">Reference proteome</keyword>
<comment type="caution">
    <text evidence="1">The sequence shown here is derived from an EMBL/GenBank/DDBJ whole genome shotgun (WGS) entry which is preliminary data.</text>
</comment>
<gene>
    <name evidence="1" type="ORF">QAD02_023900</name>
</gene>
<proteinExistence type="predicted"/>